<keyword evidence="6" id="KW-1185">Reference proteome</keyword>
<name>A0A3Q3FDV6_9LABR</name>
<dbReference type="PANTHER" id="PTHR43763">
    <property type="entry name" value="XAA-PRO AMINOPEPTIDASE 1"/>
    <property type="match status" value="1"/>
</dbReference>
<dbReference type="Proteomes" id="UP000261660">
    <property type="component" value="Unplaced"/>
</dbReference>
<dbReference type="Gene3D" id="3.40.350.10">
    <property type="entry name" value="Creatinase/prolidase N-terminal domain"/>
    <property type="match status" value="1"/>
</dbReference>
<dbReference type="Pfam" id="PF01321">
    <property type="entry name" value="Creatinase_N"/>
    <property type="match status" value="1"/>
</dbReference>
<evidence type="ECO:0000259" key="4">
    <source>
        <dbReference type="Pfam" id="PF01321"/>
    </source>
</evidence>
<reference evidence="5" key="2">
    <citation type="submission" date="2025-09" db="UniProtKB">
        <authorList>
            <consortium name="Ensembl"/>
        </authorList>
    </citation>
    <scope>IDENTIFICATION</scope>
</reference>
<reference evidence="5" key="1">
    <citation type="submission" date="2025-08" db="UniProtKB">
        <authorList>
            <consortium name="Ensembl"/>
        </authorList>
    </citation>
    <scope>IDENTIFICATION</scope>
</reference>
<dbReference type="STRING" id="56723.ENSLBEP00000018326"/>
<dbReference type="GO" id="GO:0016787">
    <property type="term" value="F:hydrolase activity"/>
    <property type="evidence" value="ECO:0007669"/>
    <property type="project" value="UniProtKB-KW"/>
</dbReference>
<evidence type="ECO:0000256" key="3">
    <source>
        <dbReference type="ARBA" id="ARBA00022801"/>
    </source>
</evidence>
<dbReference type="SUPFAM" id="SSF53092">
    <property type="entry name" value="Creatinase/prolidase N-terminal domain"/>
    <property type="match status" value="1"/>
</dbReference>
<accession>A0A3Q3FDV6</accession>
<keyword evidence="3" id="KW-0378">Hydrolase</keyword>
<dbReference type="InterPro" id="IPR000587">
    <property type="entry name" value="Creatinase_N"/>
</dbReference>
<proteinExistence type="inferred from homology"/>
<dbReference type="PANTHER" id="PTHR43763:SF4">
    <property type="entry name" value="XAA-PRO AMINOPEPTIDASE 2"/>
    <property type="match status" value="1"/>
</dbReference>
<evidence type="ECO:0000256" key="2">
    <source>
        <dbReference type="ARBA" id="ARBA00022723"/>
    </source>
</evidence>
<feature type="domain" description="Creatinase N-terminal" evidence="4">
    <location>
        <begin position="28"/>
        <end position="136"/>
    </location>
</feature>
<dbReference type="GeneTree" id="ENSGT00940000157196"/>
<dbReference type="InterPro" id="IPR050422">
    <property type="entry name" value="X-Pro_aminopeptidase_P"/>
</dbReference>
<protein>
    <recommendedName>
        <fullName evidence="4">Creatinase N-terminal domain-containing protein</fullName>
    </recommendedName>
</protein>
<comment type="similarity">
    <text evidence="1">Belongs to the peptidase M24B family.</text>
</comment>
<keyword evidence="2" id="KW-0479">Metal-binding</keyword>
<sequence>CAYIQTERNCSLSPPYLPSTAVNTTLQLQELRELMRPLNISAYIIPGTDAHLSEYIAPRDARMAFMTGFTGSAGTAIVTPTKAALWTDSRYWVQAERQLDCNWELEKDVSIISIAEWLISEVPPGGEIGFDPFLFSLRKSLLSVPPVSPR</sequence>
<dbReference type="AlphaFoldDB" id="A0A3Q3FDV6"/>
<evidence type="ECO:0000313" key="5">
    <source>
        <dbReference type="Ensembl" id="ENSLBEP00000018326.1"/>
    </source>
</evidence>
<dbReference type="InterPro" id="IPR029149">
    <property type="entry name" value="Creatin/AminoP/Spt16_N"/>
</dbReference>
<evidence type="ECO:0000256" key="1">
    <source>
        <dbReference type="ARBA" id="ARBA00008766"/>
    </source>
</evidence>
<evidence type="ECO:0000313" key="6">
    <source>
        <dbReference type="Proteomes" id="UP000261660"/>
    </source>
</evidence>
<dbReference type="GO" id="GO:0046872">
    <property type="term" value="F:metal ion binding"/>
    <property type="evidence" value="ECO:0007669"/>
    <property type="project" value="UniProtKB-KW"/>
</dbReference>
<dbReference type="InParanoid" id="A0A3Q3FDV6"/>
<dbReference type="FunFam" id="3.40.350.10:FF:000003">
    <property type="entry name" value="Xaa-pro aminopeptidase P"/>
    <property type="match status" value="1"/>
</dbReference>
<dbReference type="Ensembl" id="ENSLBET00000019349.1">
    <property type="protein sequence ID" value="ENSLBEP00000018326.1"/>
    <property type="gene ID" value="ENSLBEG00000014116.1"/>
</dbReference>
<organism evidence="5 6">
    <name type="scientific">Labrus bergylta</name>
    <name type="common">ballan wrasse</name>
    <dbReference type="NCBI Taxonomy" id="56723"/>
    <lineage>
        <taxon>Eukaryota</taxon>
        <taxon>Metazoa</taxon>
        <taxon>Chordata</taxon>
        <taxon>Craniata</taxon>
        <taxon>Vertebrata</taxon>
        <taxon>Euteleostomi</taxon>
        <taxon>Actinopterygii</taxon>
        <taxon>Neopterygii</taxon>
        <taxon>Teleostei</taxon>
        <taxon>Neoteleostei</taxon>
        <taxon>Acanthomorphata</taxon>
        <taxon>Eupercaria</taxon>
        <taxon>Labriformes</taxon>
        <taxon>Labridae</taxon>
        <taxon>Labrus</taxon>
    </lineage>
</organism>